<keyword evidence="3 10" id="KW-0812">Transmembrane</keyword>
<reference evidence="12 13" key="1">
    <citation type="journal article" date="2016" name="Proc. Natl. Acad. Sci. U.S.A.">
        <title>Comparative genomics of biotechnologically important yeasts.</title>
        <authorList>
            <person name="Riley R."/>
            <person name="Haridas S."/>
            <person name="Wolfe K.H."/>
            <person name="Lopes M.R."/>
            <person name="Hittinger C.T."/>
            <person name="Goeker M."/>
            <person name="Salamov A.A."/>
            <person name="Wisecaver J.H."/>
            <person name="Long T.M."/>
            <person name="Calvey C.H."/>
            <person name="Aerts A.L."/>
            <person name="Barry K.W."/>
            <person name="Choi C."/>
            <person name="Clum A."/>
            <person name="Coughlan A.Y."/>
            <person name="Deshpande S."/>
            <person name="Douglass A.P."/>
            <person name="Hanson S.J."/>
            <person name="Klenk H.-P."/>
            <person name="LaButti K.M."/>
            <person name="Lapidus A."/>
            <person name="Lindquist E.A."/>
            <person name="Lipzen A.M."/>
            <person name="Meier-Kolthoff J.P."/>
            <person name="Ohm R.A."/>
            <person name="Otillar R.P."/>
            <person name="Pangilinan J.L."/>
            <person name="Peng Y."/>
            <person name="Rokas A."/>
            <person name="Rosa C.A."/>
            <person name="Scheuner C."/>
            <person name="Sibirny A.A."/>
            <person name="Slot J.C."/>
            <person name="Stielow J.B."/>
            <person name="Sun H."/>
            <person name="Kurtzman C.P."/>
            <person name="Blackwell M."/>
            <person name="Grigoriev I.V."/>
            <person name="Jeffries T.W."/>
        </authorList>
    </citation>
    <scope>NUCLEOTIDE SEQUENCE [LARGE SCALE GENOMIC DNA]</scope>
    <source>
        <strain evidence="13">ATCC 58044 / CBS 1984 / NCYC 433 / NRRL Y-366-8</strain>
    </source>
</reference>
<comment type="similarity">
    <text evidence="2 10">Belongs to the CBP4 family.</text>
</comment>
<dbReference type="GO" id="GO:0034551">
    <property type="term" value="P:mitochondrial respiratory chain complex III assembly"/>
    <property type="evidence" value="ECO:0007669"/>
    <property type="project" value="TreeGrafter"/>
</dbReference>
<evidence type="ECO:0000256" key="1">
    <source>
        <dbReference type="ARBA" id="ARBA00004434"/>
    </source>
</evidence>
<dbReference type="PANTHER" id="PTHR28202">
    <property type="entry name" value="ASSEMBLY FACTOR CBP4"/>
    <property type="match status" value="1"/>
</dbReference>
<evidence type="ECO:0000256" key="2">
    <source>
        <dbReference type="ARBA" id="ARBA00006780"/>
    </source>
</evidence>
<dbReference type="EMBL" id="KV454210">
    <property type="protein sequence ID" value="ODQ59781.1"/>
    <property type="molecule type" value="Genomic_DNA"/>
</dbReference>
<feature type="compositionally biased region" description="Basic and acidic residues" evidence="11">
    <location>
        <begin position="125"/>
        <end position="137"/>
    </location>
</feature>
<comment type="function">
    <text evidence="9 10">Essential for the assembly of ubiquinol-cytochrome c reductase. It has a direct effect on the correct occurrence of the Rieske protein, core 4, core 5 and apocytochrome b.</text>
</comment>
<dbReference type="GO" id="GO:0005743">
    <property type="term" value="C:mitochondrial inner membrane"/>
    <property type="evidence" value="ECO:0007669"/>
    <property type="project" value="UniProtKB-SubCell"/>
</dbReference>
<name>A0A1E3P2S4_WICAA</name>
<protein>
    <recommendedName>
        <fullName evidence="10">Cytochrome b mRNA-processing protein 4</fullName>
    </recommendedName>
</protein>
<keyword evidence="8 10" id="KW-0143">Chaperone</keyword>
<organism evidence="12 13">
    <name type="scientific">Wickerhamomyces anomalus (strain ATCC 58044 / CBS 1984 / NCYC 433 / NRRL Y-366-8)</name>
    <name type="common">Yeast</name>
    <name type="synonym">Hansenula anomala</name>
    <dbReference type="NCBI Taxonomy" id="683960"/>
    <lineage>
        <taxon>Eukaryota</taxon>
        <taxon>Fungi</taxon>
        <taxon>Dikarya</taxon>
        <taxon>Ascomycota</taxon>
        <taxon>Saccharomycotina</taxon>
        <taxon>Saccharomycetes</taxon>
        <taxon>Phaffomycetales</taxon>
        <taxon>Wickerhamomycetaceae</taxon>
        <taxon>Wickerhamomyces</taxon>
    </lineage>
</organism>
<dbReference type="OrthoDB" id="5576752at2759"/>
<gene>
    <name evidence="12" type="ORF">WICANDRAFT_91714</name>
</gene>
<evidence type="ECO:0000256" key="7">
    <source>
        <dbReference type="ARBA" id="ARBA00023136"/>
    </source>
</evidence>
<accession>A0A1E3P2S4</accession>
<feature type="transmembrane region" description="Helical" evidence="10">
    <location>
        <begin position="12"/>
        <end position="30"/>
    </location>
</feature>
<dbReference type="RefSeq" id="XP_019038988.1">
    <property type="nucleotide sequence ID" value="XM_019186311.1"/>
</dbReference>
<dbReference type="Proteomes" id="UP000094112">
    <property type="component" value="Unassembled WGS sequence"/>
</dbReference>
<evidence type="ECO:0000256" key="6">
    <source>
        <dbReference type="ARBA" id="ARBA00023128"/>
    </source>
</evidence>
<evidence type="ECO:0000256" key="9">
    <source>
        <dbReference type="ARBA" id="ARBA00025413"/>
    </source>
</evidence>
<sequence>MEKPLWYRWARVYAVGFGIIGFGFLLYNNIVPTDEELISRLSPELRAQYEKEKGLRRREQEELIKIVKQTSASNDPIWKTGPIKSPFEHGGEQLADVKQRYEKEMAEKKQMGEIERIRAELEEAQSKTKLETEEQLKKRTWYSWR</sequence>
<feature type="region of interest" description="Disordered" evidence="11">
    <location>
        <begin position="125"/>
        <end position="145"/>
    </location>
</feature>
<evidence type="ECO:0000256" key="11">
    <source>
        <dbReference type="SAM" id="MobiDB-lite"/>
    </source>
</evidence>
<keyword evidence="13" id="KW-1185">Reference proteome</keyword>
<evidence type="ECO:0000256" key="10">
    <source>
        <dbReference type="RuleBase" id="RU368005"/>
    </source>
</evidence>
<keyword evidence="4 10" id="KW-0999">Mitochondrion inner membrane</keyword>
<comment type="subcellular location">
    <subcellularLocation>
        <location evidence="1 10">Mitochondrion inner membrane</location>
        <topology evidence="1 10">Single-pass membrane protein</topology>
    </subcellularLocation>
</comment>
<dbReference type="InterPro" id="IPR012420">
    <property type="entry name" value="Cbp4"/>
</dbReference>
<dbReference type="PANTHER" id="PTHR28202:SF1">
    <property type="entry name" value="ASSEMBLY FACTOR CBP4"/>
    <property type="match status" value="1"/>
</dbReference>
<dbReference type="STRING" id="683960.A0A1E3P2S4"/>
<evidence type="ECO:0000256" key="5">
    <source>
        <dbReference type="ARBA" id="ARBA00022989"/>
    </source>
</evidence>
<keyword evidence="5 10" id="KW-1133">Transmembrane helix</keyword>
<keyword evidence="7 10" id="KW-0472">Membrane</keyword>
<evidence type="ECO:0000256" key="3">
    <source>
        <dbReference type="ARBA" id="ARBA00022692"/>
    </source>
</evidence>
<dbReference type="GeneID" id="30203557"/>
<evidence type="ECO:0000313" key="13">
    <source>
        <dbReference type="Proteomes" id="UP000094112"/>
    </source>
</evidence>
<dbReference type="Pfam" id="PF07960">
    <property type="entry name" value="CBP4"/>
    <property type="match status" value="1"/>
</dbReference>
<keyword evidence="6 10" id="KW-0496">Mitochondrion</keyword>
<dbReference type="AlphaFoldDB" id="A0A1E3P2S4"/>
<evidence type="ECO:0000256" key="4">
    <source>
        <dbReference type="ARBA" id="ARBA00022792"/>
    </source>
</evidence>
<evidence type="ECO:0000256" key="8">
    <source>
        <dbReference type="ARBA" id="ARBA00023186"/>
    </source>
</evidence>
<evidence type="ECO:0000313" key="12">
    <source>
        <dbReference type="EMBL" id="ODQ59781.1"/>
    </source>
</evidence>
<proteinExistence type="inferred from homology"/>